<keyword evidence="5" id="KW-1185">Reference proteome</keyword>
<evidence type="ECO:0000259" key="3">
    <source>
        <dbReference type="Pfam" id="PF00535"/>
    </source>
</evidence>
<feature type="domain" description="Glycosyltransferase 2-like" evidence="3">
    <location>
        <begin position="8"/>
        <end position="152"/>
    </location>
</feature>
<sequence>MINNPSISIIIPIFRVENFLPRCLDSVLAQTYTDFELLLIDDGSPDNSGKICDEYAKKDKRIKVFHKKNEGVSVARNVGLDNARGKYVAFIDSDDWVEVDYLSCLYTTAEDQCADIVACDYLIEKGSTTPVYMKQKHVNDRLVVIKMLLTNELKGYLWNRLFRRNLFSVNQIRFSAGIGMWEDLEVLVALCYNASKIAYLPLGLYHYSIINQQSATYSYDEKKISQRIYITHLLKDFLKAHGLEKSCIRELHIRQLLAKMEYATDVKLHNFKKWNETFPDAFNKNWSLNYPLWIKIQQWLVHYKLYPIAYVTLLFKRIIKY</sequence>
<evidence type="ECO:0000313" key="5">
    <source>
        <dbReference type="Proteomes" id="UP000620874"/>
    </source>
</evidence>
<comment type="caution">
    <text evidence="4">The sequence shown here is derived from an EMBL/GenBank/DDBJ whole genome shotgun (WGS) entry which is preliminary data.</text>
</comment>
<dbReference type="CDD" id="cd00761">
    <property type="entry name" value="Glyco_tranf_GTA_type"/>
    <property type="match status" value="1"/>
</dbReference>
<evidence type="ECO:0000256" key="2">
    <source>
        <dbReference type="ARBA" id="ARBA00022679"/>
    </source>
</evidence>
<keyword evidence="2" id="KW-0808">Transferase</keyword>
<proteinExistence type="predicted"/>
<dbReference type="Gene3D" id="3.90.550.10">
    <property type="entry name" value="Spore Coat Polysaccharide Biosynthesis Protein SpsA, Chain A"/>
    <property type="match status" value="1"/>
</dbReference>
<dbReference type="InterPro" id="IPR001173">
    <property type="entry name" value="Glyco_trans_2-like"/>
</dbReference>
<dbReference type="Pfam" id="PF00535">
    <property type="entry name" value="Glycos_transf_2"/>
    <property type="match status" value="1"/>
</dbReference>
<keyword evidence="1" id="KW-0328">Glycosyltransferase</keyword>
<dbReference type="EMBL" id="JACSPP010000090">
    <property type="protein sequence ID" value="MBD8042011.1"/>
    <property type="molecule type" value="Genomic_DNA"/>
</dbReference>
<evidence type="ECO:0000256" key="1">
    <source>
        <dbReference type="ARBA" id="ARBA00022676"/>
    </source>
</evidence>
<protein>
    <submittedName>
        <fullName evidence="4">Glycosyltransferase</fullName>
    </submittedName>
</protein>
<dbReference type="PANTHER" id="PTHR22916">
    <property type="entry name" value="GLYCOSYLTRANSFERASE"/>
    <property type="match status" value="1"/>
</dbReference>
<dbReference type="RefSeq" id="WP_087212461.1">
    <property type="nucleotide sequence ID" value="NZ_JACSPP010000090.1"/>
</dbReference>
<accession>A0ABR8YD29</accession>
<organism evidence="4 5">
    <name type="scientific">Phocaeicola intestinalis</name>
    <dbReference type="NCBI Taxonomy" id="2762212"/>
    <lineage>
        <taxon>Bacteria</taxon>
        <taxon>Pseudomonadati</taxon>
        <taxon>Bacteroidota</taxon>
        <taxon>Bacteroidia</taxon>
        <taxon>Bacteroidales</taxon>
        <taxon>Bacteroidaceae</taxon>
        <taxon>Phocaeicola</taxon>
    </lineage>
</organism>
<dbReference type="Proteomes" id="UP000620874">
    <property type="component" value="Unassembled WGS sequence"/>
</dbReference>
<dbReference type="InterPro" id="IPR029044">
    <property type="entry name" value="Nucleotide-diphossugar_trans"/>
</dbReference>
<evidence type="ECO:0000313" key="4">
    <source>
        <dbReference type="EMBL" id="MBD8042011.1"/>
    </source>
</evidence>
<gene>
    <name evidence="4" type="ORF">H9625_16505</name>
</gene>
<name>A0ABR8YD29_9BACT</name>
<dbReference type="PANTHER" id="PTHR22916:SF51">
    <property type="entry name" value="GLYCOSYLTRANSFERASE EPSH-RELATED"/>
    <property type="match status" value="1"/>
</dbReference>
<dbReference type="SUPFAM" id="SSF53448">
    <property type="entry name" value="Nucleotide-diphospho-sugar transferases"/>
    <property type="match status" value="1"/>
</dbReference>
<reference evidence="4 5" key="1">
    <citation type="submission" date="2020-08" db="EMBL/GenBank/DDBJ databases">
        <title>A Genomic Blueprint of the Chicken Gut Microbiome.</title>
        <authorList>
            <person name="Gilroy R."/>
            <person name="Ravi A."/>
            <person name="Getino M."/>
            <person name="Pursley I."/>
            <person name="Horton D.L."/>
            <person name="Alikhan N.-F."/>
            <person name="Baker D."/>
            <person name="Gharbi K."/>
            <person name="Hall N."/>
            <person name="Watson M."/>
            <person name="Adriaenssens E.M."/>
            <person name="Foster-Nyarko E."/>
            <person name="Jarju S."/>
            <person name="Secka A."/>
            <person name="Antonio M."/>
            <person name="Oren A."/>
            <person name="Chaudhuri R."/>
            <person name="La Ragione R.M."/>
            <person name="Hildebrand F."/>
            <person name="Pallen M.J."/>
        </authorList>
    </citation>
    <scope>NUCLEOTIDE SEQUENCE [LARGE SCALE GENOMIC DNA]</scope>
    <source>
        <strain evidence="4 5">Sa1CVN1</strain>
    </source>
</reference>